<organism evidence="2 3">
    <name type="scientific">Pseudomonas koreensis</name>
    <dbReference type="NCBI Taxonomy" id="198620"/>
    <lineage>
        <taxon>Bacteria</taxon>
        <taxon>Pseudomonadati</taxon>
        <taxon>Pseudomonadota</taxon>
        <taxon>Gammaproteobacteria</taxon>
        <taxon>Pseudomonadales</taxon>
        <taxon>Pseudomonadaceae</taxon>
        <taxon>Pseudomonas</taxon>
    </lineage>
</organism>
<dbReference type="AlphaFoldDB" id="A0A9X2XF39"/>
<sequence>MNAMPICLYCQHANPDDETECSRCGMPLPTLAARAGERRQRRFMWFCLGLTLFCVVMFFWLPRGIV</sequence>
<dbReference type="Proteomes" id="UP001139955">
    <property type="component" value="Unassembled WGS sequence"/>
</dbReference>
<feature type="transmembrane region" description="Helical" evidence="1">
    <location>
        <begin position="43"/>
        <end position="61"/>
    </location>
</feature>
<reference evidence="2" key="1">
    <citation type="submission" date="2022-09" db="EMBL/GenBank/DDBJ databases">
        <authorList>
            <person name="Cesa-Luna C."/>
            <person name="Girard L."/>
            <person name="Lood C."/>
            <person name="Hofte M."/>
            <person name="De Mot R."/>
        </authorList>
    </citation>
    <scope>NUCLEOTIDE SEQUENCE</scope>
    <source>
        <strain evidence="2">B1M3-32</strain>
    </source>
</reference>
<evidence type="ECO:0000313" key="2">
    <source>
        <dbReference type="EMBL" id="MCU7247496.1"/>
    </source>
</evidence>
<proteinExistence type="predicted"/>
<keyword evidence="3" id="KW-1185">Reference proteome</keyword>
<evidence type="ECO:0000256" key="1">
    <source>
        <dbReference type="SAM" id="Phobius"/>
    </source>
</evidence>
<comment type="caution">
    <text evidence="2">The sequence shown here is derived from an EMBL/GenBank/DDBJ whole genome shotgun (WGS) entry which is preliminary data.</text>
</comment>
<gene>
    <name evidence="2" type="ORF">OC940_06755</name>
</gene>
<reference evidence="2" key="2">
    <citation type="journal article" date="2023" name="mSystems">
        <title>Charting the Lipopeptidome of Nonpathogenic Pseudomonas.</title>
        <authorList>
            <person name="Cesa-Luna C."/>
            <person name="Geudens N."/>
            <person name="Girard L."/>
            <person name="De Roo V."/>
            <person name="Maklad H.R."/>
            <person name="Martins J.C."/>
            <person name="Hofte M."/>
            <person name="De Mot R."/>
        </authorList>
    </citation>
    <scope>NUCLEOTIDE SEQUENCE</scope>
    <source>
        <strain evidence="2">B1M3-32</strain>
    </source>
</reference>
<protein>
    <submittedName>
        <fullName evidence="2">Protein DnrP</fullName>
    </submittedName>
</protein>
<dbReference type="EMBL" id="JAOSKY010000002">
    <property type="protein sequence ID" value="MCU7247496.1"/>
    <property type="molecule type" value="Genomic_DNA"/>
</dbReference>
<keyword evidence="1" id="KW-1133">Transmembrane helix</keyword>
<accession>A0A9X2XF39</accession>
<name>A0A9X2XF39_9PSED</name>
<keyword evidence="1" id="KW-0472">Membrane</keyword>
<keyword evidence="1" id="KW-0812">Transmembrane</keyword>
<evidence type="ECO:0000313" key="3">
    <source>
        <dbReference type="Proteomes" id="UP001139955"/>
    </source>
</evidence>